<proteinExistence type="predicted"/>
<evidence type="ECO:0000313" key="2">
    <source>
        <dbReference type="EMBL" id="PIK52872.1"/>
    </source>
</evidence>
<evidence type="ECO:0000313" key="3">
    <source>
        <dbReference type="Proteomes" id="UP000230750"/>
    </source>
</evidence>
<evidence type="ECO:0000256" key="1">
    <source>
        <dbReference type="SAM" id="MobiDB-lite"/>
    </source>
</evidence>
<organism evidence="2 3">
    <name type="scientific">Stichopus japonicus</name>
    <name type="common">Sea cucumber</name>
    <dbReference type="NCBI Taxonomy" id="307972"/>
    <lineage>
        <taxon>Eukaryota</taxon>
        <taxon>Metazoa</taxon>
        <taxon>Echinodermata</taxon>
        <taxon>Eleutherozoa</taxon>
        <taxon>Echinozoa</taxon>
        <taxon>Holothuroidea</taxon>
        <taxon>Aspidochirotacea</taxon>
        <taxon>Aspidochirotida</taxon>
        <taxon>Stichopodidae</taxon>
        <taxon>Apostichopus</taxon>
    </lineage>
</organism>
<comment type="caution">
    <text evidence="2">The sequence shown here is derived from an EMBL/GenBank/DDBJ whole genome shotgun (WGS) entry which is preliminary data.</text>
</comment>
<feature type="non-terminal residue" evidence="2">
    <location>
        <position position="1"/>
    </location>
</feature>
<dbReference type="AlphaFoldDB" id="A0A2G8KY22"/>
<keyword evidence="3" id="KW-1185">Reference proteome</keyword>
<reference evidence="2 3" key="1">
    <citation type="journal article" date="2017" name="PLoS Biol.">
        <title>The sea cucumber genome provides insights into morphological evolution and visceral regeneration.</title>
        <authorList>
            <person name="Zhang X."/>
            <person name="Sun L."/>
            <person name="Yuan J."/>
            <person name="Sun Y."/>
            <person name="Gao Y."/>
            <person name="Zhang L."/>
            <person name="Li S."/>
            <person name="Dai H."/>
            <person name="Hamel J.F."/>
            <person name="Liu C."/>
            <person name="Yu Y."/>
            <person name="Liu S."/>
            <person name="Lin W."/>
            <person name="Guo K."/>
            <person name="Jin S."/>
            <person name="Xu P."/>
            <person name="Storey K.B."/>
            <person name="Huan P."/>
            <person name="Zhang T."/>
            <person name="Zhou Y."/>
            <person name="Zhang J."/>
            <person name="Lin C."/>
            <person name="Li X."/>
            <person name="Xing L."/>
            <person name="Huo D."/>
            <person name="Sun M."/>
            <person name="Wang L."/>
            <person name="Mercier A."/>
            <person name="Li F."/>
            <person name="Yang H."/>
            <person name="Xiang J."/>
        </authorList>
    </citation>
    <scope>NUCLEOTIDE SEQUENCE [LARGE SCALE GENOMIC DNA]</scope>
    <source>
        <strain evidence="2">Shaxun</strain>
        <tissue evidence="2">Muscle</tissue>
    </source>
</reference>
<sequence>ATTKQSTTSPPISTLSSLPDTAVSSVETTTQSTTAPPVESSSQSIDTTRLSTPTVCLRGQLRCYNDDNEMVCAAPENCTCQMTSVNASISAGGFYVNPDCTRMAHCINGNVTWDDVYSCSLNAQCEEQNNVRHVTARLVTMVMEKHVCSSLTAKMYILRLVLTKVVSTPLNQLTGLDHHFQFIVTWLTEVDGR</sequence>
<feature type="region of interest" description="Disordered" evidence="1">
    <location>
        <begin position="1"/>
        <end position="46"/>
    </location>
</feature>
<feature type="compositionally biased region" description="Low complexity" evidence="1">
    <location>
        <begin position="1"/>
        <end position="39"/>
    </location>
</feature>
<feature type="non-terminal residue" evidence="2">
    <location>
        <position position="193"/>
    </location>
</feature>
<accession>A0A2G8KY22</accession>
<dbReference type="Proteomes" id="UP000230750">
    <property type="component" value="Unassembled WGS sequence"/>
</dbReference>
<gene>
    <name evidence="2" type="ORF">BSL78_10222</name>
</gene>
<protein>
    <submittedName>
        <fullName evidence="2">Uncharacterized protein</fullName>
    </submittedName>
</protein>
<name>A0A2G8KY22_STIJA</name>
<dbReference type="EMBL" id="MRZV01000311">
    <property type="protein sequence ID" value="PIK52872.1"/>
    <property type="molecule type" value="Genomic_DNA"/>
</dbReference>